<keyword evidence="10" id="KW-1185">Reference proteome</keyword>
<dbReference type="Pfam" id="PF10502">
    <property type="entry name" value="Peptidase_S26"/>
    <property type="match status" value="1"/>
</dbReference>
<feature type="domain" description="Peptidase S26" evidence="8">
    <location>
        <begin position="14"/>
        <end position="63"/>
    </location>
</feature>
<organism evidence="11">
    <name type="scientific">Gongylonema pulchrum</name>
    <dbReference type="NCBI Taxonomy" id="637853"/>
    <lineage>
        <taxon>Eukaryota</taxon>
        <taxon>Metazoa</taxon>
        <taxon>Ecdysozoa</taxon>
        <taxon>Nematoda</taxon>
        <taxon>Chromadorea</taxon>
        <taxon>Rhabditida</taxon>
        <taxon>Spirurina</taxon>
        <taxon>Spiruromorpha</taxon>
        <taxon>Spiruroidea</taxon>
        <taxon>Gongylonematidae</taxon>
        <taxon>Gongylonema</taxon>
    </lineage>
</organism>
<reference evidence="9 10" key="2">
    <citation type="submission" date="2018-11" db="EMBL/GenBank/DDBJ databases">
        <authorList>
            <consortium name="Pathogen Informatics"/>
        </authorList>
    </citation>
    <scope>NUCLEOTIDE SEQUENCE [LARGE SCALE GENOMIC DNA]</scope>
</reference>
<dbReference type="InterPro" id="IPR000223">
    <property type="entry name" value="Pept_S26A_signal_pept_1"/>
</dbReference>
<keyword evidence="6" id="KW-0472">Membrane</keyword>
<dbReference type="PRINTS" id="PR00727">
    <property type="entry name" value="LEADERPTASE"/>
</dbReference>
<keyword evidence="3" id="KW-0999">Mitochondrion inner membrane</keyword>
<name>A0A183DHL4_9BILA</name>
<evidence type="ECO:0000256" key="6">
    <source>
        <dbReference type="ARBA" id="ARBA00023136"/>
    </source>
</evidence>
<dbReference type="EMBL" id="UYRT01023263">
    <property type="protein sequence ID" value="VDK61259.1"/>
    <property type="molecule type" value="Genomic_DNA"/>
</dbReference>
<dbReference type="GO" id="GO:0042720">
    <property type="term" value="C:mitochondrial inner membrane peptidase complex"/>
    <property type="evidence" value="ECO:0007669"/>
    <property type="project" value="TreeGrafter"/>
</dbReference>
<evidence type="ECO:0000256" key="4">
    <source>
        <dbReference type="ARBA" id="ARBA00022801"/>
    </source>
</evidence>
<evidence type="ECO:0000256" key="3">
    <source>
        <dbReference type="ARBA" id="ARBA00022792"/>
    </source>
</evidence>
<comment type="subcellular location">
    <subcellularLocation>
        <location evidence="1">Mitochondrion inner membrane</location>
    </subcellularLocation>
</comment>
<proteinExistence type="inferred from homology"/>
<dbReference type="SUPFAM" id="SSF51306">
    <property type="entry name" value="LexA/Signal peptidase"/>
    <property type="match status" value="1"/>
</dbReference>
<dbReference type="Gene3D" id="2.10.109.10">
    <property type="entry name" value="Umud Fragment, subunit A"/>
    <property type="match status" value="1"/>
</dbReference>
<comment type="subunit">
    <text evidence="2">Heterodimer of 2 subunits, IMMPL1 and IMMPL2.</text>
</comment>
<dbReference type="GO" id="GO:0004252">
    <property type="term" value="F:serine-type endopeptidase activity"/>
    <property type="evidence" value="ECO:0007669"/>
    <property type="project" value="InterPro"/>
</dbReference>
<keyword evidence="4" id="KW-0378">Hydrolase</keyword>
<comment type="similarity">
    <text evidence="7">Belongs to the peptidase S26 family. IMP1 subfamily.</text>
</comment>
<evidence type="ECO:0000256" key="1">
    <source>
        <dbReference type="ARBA" id="ARBA00004273"/>
    </source>
</evidence>
<evidence type="ECO:0000313" key="11">
    <source>
        <dbReference type="WBParaSite" id="GPUH_0000821401-mRNA-1"/>
    </source>
</evidence>
<gene>
    <name evidence="9" type="ORF">GPUH_LOCUS8207</name>
</gene>
<sequence length="83" mass="9462">MLCKRLTAKEYDTVLNCPSLRNGKIPAGHIYLEGDNADSSTDSRVFGPVPEGLVQVRLVFRIWPLSRAGWLSNHWFWEKSNES</sequence>
<dbReference type="InterPro" id="IPR019533">
    <property type="entry name" value="Peptidase_S26"/>
</dbReference>
<evidence type="ECO:0000256" key="2">
    <source>
        <dbReference type="ARBA" id="ARBA00011805"/>
    </source>
</evidence>
<evidence type="ECO:0000313" key="9">
    <source>
        <dbReference type="EMBL" id="VDK61259.1"/>
    </source>
</evidence>
<accession>A0A183DHL4</accession>
<dbReference type="PANTHER" id="PTHR12383">
    <property type="entry name" value="PROTEASE FAMILY S26 MITOCHONDRIAL INNER MEMBRANE PROTEASE-RELATED"/>
    <property type="match status" value="1"/>
</dbReference>
<dbReference type="CDD" id="cd06530">
    <property type="entry name" value="S26_SPase_I"/>
    <property type="match status" value="1"/>
</dbReference>
<dbReference type="Proteomes" id="UP000271098">
    <property type="component" value="Unassembled WGS sequence"/>
</dbReference>
<evidence type="ECO:0000259" key="8">
    <source>
        <dbReference type="Pfam" id="PF10502"/>
    </source>
</evidence>
<evidence type="ECO:0000256" key="5">
    <source>
        <dbReference type="ARBA" id="ARBA00023128"/>
    </source>
</evidence>
<evidence type="ECO:0000256" key="7">
    <source>
        <dbReference type="ARBA" id="ARBA00038445"/>
    </source>
</evidence>
<dbReference type="GO" id="GO:0006465">
    <property type="term" value="P:signal peptide processing"/>
    <property type="evidence" value="ECO:0007669"/>
    <property type="project" value="InterPro"/>
</dbReference>
<dbReference type="OrthoDB" id="308440at2759"/>
<dbReference type="GO" id="GO:0006627">
    <property type="term" value="P:protein processing involved in protein targeting to mitochondrion"/>
    <property type="evidence" value="ECO:0007669"/>
    <property type="project" value="TreeGrafter"/>
</dbReference>
<reference evidence="11" key="1">
    <citation type="submission" date="2016-06" db="UniProtKB">
        <authorList>
            <consortium name="WormBaseParasite"/>
        </authorList>
    </citation>
    <scope>IDENTIFICATION</scope>
</reference>
<evidence type="ECO:0000313" key="10">
    <source>
        <dbReference type="Proteomes" id="UP000271098"/>
    </source>
</evidence>
<dbReference type="AlphaFoldDB" id="A0A183DHL4"/>
<dbReference type="InterPro" id="IPR052064">
    <property type="entry name" value="Mito_IMP1_subunit"/>
</dbReference>
<protein>
    <submittedName>
        <fullName evidence="11">Peptidase_S26 domain-containing protein</fullName>
    </submittedName>
</protein>
<dbReference type="WBParaSite" id="GPUH_0000821401-mRNA-1">
    <property type="protein sequence ID" value="GPUH_0000821401-mRNA-1"/>
    <property type="gene ID" value="GPUH_0000821401"/>
</dbReference>
<keyword evidence="5" id="KW-0496">Mitochondrion</keyword>
<dbReference type="InterPro" id="IPR036286">
    <property type="entry name" value="LexA/Signal_pep-like_sf"/>
</dbReference>
<dbReference type="PANTHER" id="PTHR12383:SF16">
    <property type="entry name" value="MITOCHONDRIAL INNER MEMBRANE PROTEASE SUBUNIT 1"/>
    <property type="match status" value="1"/>
</dbReference>